<protein>
    <submittedName>
        <fullName evidence="4">N-acetylmuramoyl-L-alanine amidase</fullName>
    </submittedName>
</protein>
<proteinExistence type="inferred from homology"/>
<dbReference type="InterPro" id="IPR015510">
    <property type="entry name" value="PGRP"/>
</dbReference>
<evidence type="ECO:0000259" key="3">
    <source>
        <dbReference type="SMART" id="SM00701"/>
    </source>
</evidence>
<sequence>MSIHQHRLRSQEGMSRRNALRGAAFVAGGVLLGGAADLGGPTSAMAATLSGTVYKRGDWKARKPKQAAQVLGKGPDHIIIHHTATANSGDRSKNHAFALSRSIQRYHMDSNKWDDTGQQLTISRGGHVMEGRNGSLAAIRGGRHVVGAHVANHNAHTIGIESEGTYTSAGPPTALLSALVETCAWLCAAYGLNPAKAIVGHRDYNKTSCPGDKLYSLLPKLRSDVGARMARLEVRLEQLGYDEVPKEHLPTYPEVPMDERTTDYYHGPAFGDADPSL</sequence>
<dbReference type="Pfam" id="PF01510">
    <property type="entry name" value="Amidase_2"/>
    <property type="match status" value="1"/>
</dbReference>
<name>A0A2P8DE67_9ACTN</name>
<evidence type="ECO:0000313" key="5">
    <source>
        <dbReference type="Proteomes" id="UP000240542"/>
    </source>
</evidence>
<feature type="domain" description="Peptidoglycan recognition protein family" evidence="3">
    <location>
        <begin position="51"/>
        <end position="205"/>
    </location>
</feature>
<dbReference type="AlphaFoldDB" id="A0A2P8DE67"/>
<dbReference type="SMART" id="SM00701">
    <property type="entry name" value="PGRP"/>
    <property type="match status" value="1"/>
</dbReference>
<dbReference type="CDD" id="cd06583">
    <property type="entry name" value="PGRP"/>
    <property type="match status" value="1"/>
</dbReference>
<dbReference type="PROSITE" id="PS51318">
    <property type="entry name" value="TAT"/>
    <property type="match status" value="1"/>
</dbReference>
<organism evidence="4 5">
    <name type="scientific">Murinocardiopsis flavida</name>
    <dbReference type="NCBI Taxonomy" id="645275"/>
    <lineage>
        <taxon>Bacteria</taxon>
        <taxon>Bacillati</taxon>
        <taxon>Actinomycetota</taxon>
        <taxon>Actinomycetes</taxon>
        <taxon>Streptosporangiales</taxon>
        <taxon>Nocardiopsidaceae</taxon>
        <taxon>Murinocardiopsis</taxon>
    </lineage>
</organism>
<dbReference type="PANTHER" id="PTHR11022:SF41">
    <property type="entry name" value="PEPTIDOGLYCAN-RECOGNITION PROTEIN LC-RELATED"/>
    <property type="match status" value="1"/>
</dbReference>
<dbReference type="Proteomes" id="UP000240542">
    <property type="component" value="Unassembled WGS sequence"/>
</dbReference>
<evidence type="ECO:0000256" key="1">
    <source>
        <dbReference type="ARBA" id="ARBA00007553"/>
    </source>
</evidence>
<accession>A0A2P8DE67</accession>
<evidence type="ECO:0000259" key="2">
    <source>
        <dbReference type="SMART" id="SM00644"/>
    </source>
</evidence>
<reference evidence="4 5" key="1">
    <citation type="submission" date="2018-03" db="EMBL/GenBank/DDBJ databases">
        <title>Genomic Encyclopedia of Archaeal and Bacterial Type Strains, Phase II (KMG-II): from individual species to whole genera.</title>
        <authorList>
            <person name="Goeker M."/>
        </authorList>
    </citation>
    <scope>NUCLEOTIDE SEQUENCE [LARGE SCALE GENOMIC DNA]</scope>
    <source>
        <strain evidence="4 5">DSM 45312</strain>
    </source>
</reference>
<dbReference type="OrthoDB" id="514320at2"/>
<dbReference type="InterPro" id="IPR002502">
    <property type="entry name" value="Amidase_domain"/>
</dbReference>
<comment type="similarity">
    <text evidence="1">Belongs to the N-acetylmuramoyl-L-alanine amidase 2 family.</text>
</comment>
<dbReference type="InterPro" id="IPR036505">
    <property type="entry name" value="Amidase/PGRP_sf"/>
</dbReference>
<evidence type="ECO:0000313" key="4">
    <source>
        <dbReference type="EMBL" id="PSK95492.1"/>
    </source>
</evidence>
<dbReference type="RefSeq" id="WP_106584815.1">
    <property type="nucleotide sequence ID" value="NZ_PYGA01000015.1"/>
</dbReference>
<comment type="caution">
    <text evidence="4">The sequence shown here is derived from an EMBL/GenBank/DDBJ whole genome shotgun (WGS) entry which is preliminary data.</text>
</comment>
<keyword evidence="5" id="KW-1185">Reference proteome</keyword>
<dbReference type="GO" id="GO:0008745">
    <property type="term" value="F:N-acetylmuramoyl-L-alanine amidase activity"/>
    <property type="evidence" value="ECO:0007669"/>
    <property type="project" value="InterPro"/>
</dbReference>
<dbReference type="Gene3D" id="3.40.80.10">
    <property type="entry name" value="Peptidoglycan recognition protein-like"/>
    <property type="match status" value="1"/>
</dbReference>
<dbReference type="SMART" id="SM00644">
    <property type="entry name" value="Ami_2"/>
    <property type="match status" value="1"/>
</dbReference>
<dbReference type="InterPro" id="IPR006311">
    <property type="entry name" value="TAT_signal"/>
</dbReference>
<dbReference type="SUPFAM" id="SSF55846">
    <property type="entry name" value="N-acetylmuramoyl-L-alanine amidase-like"/>
    <property type="match status" value="1"/>
</dbReference>
<dbReference type="EMBL" id="PYGA01000015">
    <property type="protein sequence ID" value="PSK95492.1"/>
    <property type="molecule type" value="Genomic_DNA"/>
</dbReference>
<gene>
    <name evidence="4" type="ORF">CLV63_115155</name>
</gene>
<dbReference type="InterPro" id="IPR006619">
    <property type="entry name" value="PGRP_domain_met/bac"/>
</dbReference>
<dbReference type="GO" id="GO:0008270">
    <property type="term" value="F:zinc ion binding"/>
    <property type="evidence" value="ECO:0007669"/>
    <property type="project" value="InterPro"/>
</dbReference>
<feature type="domain" description="N-acetylmuramoyl-L-alanine amidase" evidence="2">
    <location>
        <begin position="63"/>
        <end position="211"/>
    </location>
</feature>
<dbReference type="GO" id="GO:0009253">
    <property type="term" value="P:peptidoglycan catabolic process"/>
    <property type="evidence" value="ECO:0007669"/>
    <property type="project" value="InterPro"/>
</dbReference>
<dbReference type="PANTHER" id="PTHR11022">
    <property type="entry name" value="PEPTIDOGLYCAN RECOGNITION PROTEIN"/>
    <property type="match status" value="1"/>
</dbReference>